<dbReference type="CDD" id="cd01284">
    <property type="entry name" value="Riboflavin_deaminase-reductase"/>
    <property type="match status" value="1"/>
</dbReference>
<dbReference type="EMBL" id="BAAAOR010000039">
    <property type="protein sequence ID" value="GAA1541692.1"/>
    <property type="molecule type" value="Genomic_DNA"/>
</dbReference>
<comment type="catalytic activity">
    <reaction evidence="13 14">
        <text>2,5-diamino-6-hydroxy-4-(5-phosphoribosylamino)-pyrimidine + H2O + H(+) = 5-amino-6-(5-phospho-D-ribosylamino)uracil + NH4(+)</text>
        <dbReference type="Rhea" id="RHEA:21868"/>
        <dbReference type="ChEBI" id="CHEBI:15377"/>
        <dbReference type="ChEBI" id="CHEBI:15378"/>
        <dbReference type="ChEBI" id="CHEBI:28938"/>
        <dbReference type="ChEBI" id="CHEBI:58453"/>
        <dbReference type="ChEBI" id="CHEBI:58614"/>
        <dbReference type="EC" id="3.5.4.26"/>
    </reaction>
</comment>
<reference evidence="16 17" key="1">
    <citation type="journal article" date="2019" name="Int. J. Syst. Evol. Microbiol.">
        <title>The Global Catalogue of Microorganisms (GCM) 10K type strain sequencing project: providing services to taxonomists for standard genome sequencing and annotation.</title>
        <authorList>
            <consortium name="The Broad Institute Genomics Platform"/>
            <consortium name="The Broad Institute Genome Sequencing Center for Infectious Disease"/>
            <person name="Wu L."/>
            <person name="Ma J."/>
        </authorList>
    </citation>
    <scope>NUCLEOTIDE SEQUENCE [LARGE SCALE GENOMIC DNA]</scope>
    <source>
        <strain evidence="16 17">JCM 14942</strain>
    </source>
</reference>
<dbReference type="Pfam" id="PF00383">
    <property type="entry name" value="dCMP_cyt_deam_1"/>
    <property type="match status" value="1"/>
</dbReference>
<dbReference type="SUPFAM" id="SSF53927">
    <property type="entry name" value="Cytidine deaminase-like"/>
    <property type="match status" value="1"/>
</dbReference>
<comment type="function">
    <text evidence="1 14">Converts 2,5-diamino-6-(ribosylamino)-4(3h)-pyrimidinone 5'-phosphate into 5-amino-6-(ribosylamino)-2,4(1h,3h)-pyrimidinedione 5'-phosphate.</text>
</comment>
<evidence type="ECO:0000256" key="6">
    <source>
        <dbReference type="ARBA" id="ARBA00022619"/>
    </source>
</evidence>
<comment type="caution">
    <text evidence="16">The sequence shown here is derived from an EMBL/GenBank/DDBJ whole genome shotgun (WGS) entry which is preliminary data.</text>
</comment>
<dbReference type="InterPro" id="IPR016193">
    <property type="entry name" value="Cytidine_deaminase-like"/>
</dbReference>
<keyword evidence="11" id="KW-0511">Multifunctional enzyme</keyword>
<dbReference type="EC" id="3.5.4.26" evidence="14"/>
<comment type="pathway">
    <text evidence="2 14">Cofactor biosynthesis; riboflavin biosynthesis; 5-amino-6-(D-ribitylamino)uracil from GTP: step 2/4.</text>
</comment>
<sequence length="358" mass="37875">MAAGTFTREYDAMRRALVLAATPGVPLHPNPRVGCVLLAPDGTVVGEGCHHGAGTPHAEVEALEAAGERARGATAVVTLEPCGHTGRTGPCAQALIRAGVARVVIAQRDPNPQAAGGMETLQAAGIEADAGLLADEAVELNRAWTFAHRNGRPFVTWKFAATLDGRSAASDGTSRWVSSAPARRDTHLLRGLCDTMLVGTNTVEVDDPQLTVRDDDDRPLPRDVQPLRVVMGERELPAGRRILDDAAPTVHLRTHDAEAALRALYADHDRHHVFLEGGPTLAAAFLKAGLVDEVITYVAPMLLGAGRSAVGKLGIRTIADALRLELVDATVVGEGTEANVRLTMRGPTMRDRPMKEGA</sequence>
<evidence type="ECO:0000256" key="10">
    <source>
        <dbReference type="ARBA" id="ARBA00023002"/>
    </source>
</evidence>
<comment type="similarity">
    <text evidence="5 14">In the C-terminal section; belongs to the HTP reductase family.</text>
</comment>
<protein>
    <recommendedName>
        <fullName evidence="14">Riboflavin biosynthesis protein RibD</fullName>
    </recommendedName>
    <domain>
        <recommendedName>
            <fullName evidence="14">Diaminohydroxyphosphoribosylaminopyrimidine deaminase</fullName>
            <shortName evidence="14">DRAP deaminase</shortName>
            <ecNumber evidence="14">3.5.4.26</ecNumber>
        </recommendedName>
        <alternativeName>
            <fullName evidence="14">Riboflavin-specific deaminase</fullName>
        </alternativeName>
    </domain>
    <domain>
        <recommendedName>
            <fullName evidence="14">5-amino-6-(5-phosphoribosylamino)uracil reductase</fullName>
            <ecNumber evidence="14">1.1.1.193</ecNumber>
        </recommendedName>
        <alternativeName>
            <fullName evidence="14">HTP reductase</fullName>
        </alternativeName>
    </domain>
</protein>
<dbReference type="InterPro" id="IPR016192">
    <property type="entry name" value="APOBEC/CMP_deaminase_Zn-bd"/>
</dbReference>
<evidence type="ECO:0000256" key="11">
    <source>
        <dbReference type="ARBA" id="ARBA00023268"/>
    </source>
</evidence>
<dbReference type="PANTHER" id="PTHR38011:SF7">
    <property type="entry name" value="2,5-DIAMINO-6-RIBOSYLAMINO-4(3H)-PYRIMIDINONE 5'-PHOSPHATE REDUCTASE"/>
    <property type="match status" value="1"/>
</dbReference>
<dbReference type="RefSeq" id="WP_246086727.1">
    <property type="nucleotide sequence ID" value="NZ_BAAAOR010000039.1"/>
</dbReference>
<evidence type="ECO:0000256" key="2">
    <source>
        <dbReference type="ARBA" id="ARBA00004882"/>
    </source>
</evidence>
<comment type="similarity">
    <text evidence="4 14">In the N-terminal section; belongs to the cytidine and deoxycytidylate deaminase family.</text>
</comment>
<dbReference type="Proteomes" id="UP001500842">
    <property type="component" value="Unassembled WGS sequence"/>
</dbReference>
<evidence type="ECO:0000256" key="14">
    <source>
        <dbReference type="PIRNR" id="PIRNR006769"/>
    </source>
</evidence>
<comment type="pathway">
    <text evidence="3 14">Cofactor biosynthesis; riboflavin biosynthesis; 5-amino-6-(D-ribitylamino)uracil from GTP: step 3/4.</text>
</comment>
<evidence type="ECO:0000256" key="7">
    <source>
        <dbReference type="ARBA" id="ARBA00022723"/>
    </source>
</evidence>
<comment type="cofactor">
    <cofactor evidence="14">
        <name>Zn(2+)</name>
        <dbReference type="ChEBI" id="CHEBI:29105"/>
    </cofactor>
    <text evidence="14">Binds 1 zinc ion.</text>
</comment>
<dbReference type="SUPFAM" id="SSF53597">
    <property type="entry name" value="Dihydrofolate reductase-like"/>
    <property type="match status" value="1"/>
</dbReference>
<gene>
    <name evidence="16" type="primary">ribD</name>
    <name evidence="16" type="ORF">GCM10009788_50430</name>
</gene>
<dbReference type="Gene3D" id="3.40.140.10">
    <property type="entry name" value="Cytidine Deaminase, domain 2"/>
    <property type="match status" value="1"/>
</dbReference>
<dbReference type="PROSITE" id="PS51747">
    <property type="entry name" value="CYT_DCMP_DEAMINASES_2"/>
    <property type="match status" value="1"/>
</dbReference>
<evidence type="ECO:0000256" key="9">
    <source>
        <dbReference type="ARBA" id="ARBA00022857"/>
    </source>
</evidence>
<keyword evidence="7 14" id="KW-0479">Metal-binding</keyword>
<dbReference type="InterPro" id="IPR004794">
    <property type="entry name" value="Eubact_RibD"/>
</dbReference>
<dbReference type="NCBIfam" id="TIGR00326">
    <property type="entry name" value="eubact_ribD"/>
    <property type="match status" value="1"/>
</dbReference>
<dbReference type="Pfam" id="PF01872">
    <property type="entry name" value="RibD_C"/>
    <property type="match status" value="1"/>
</dbReference>
<evidence type="ECO:0000256" key="5">
    <source>
        <dbReference type="ARBA" id="ARBA00007417"/>
    </source>
</evidence>
<accession>A0ABN2BM55</accession>
<dbReference type="PANTHER" id="PTHR38011">
    <property type="entry name" value="DIHYDROFOLATE REDUCTASE FAMILY PROTEIN (AFU_ORTHOLOGUE AFUA_8G06820)"/>
    <property type="match status" value="1"/>
</dbReference>
<evidence type="ECO:0000256" key="13">
    <source>
        <dbReference type="ARBA" id="ARBA00049886"/>
    </source>
</evidence>
<evidence type="ECO:0000256" key="1">
    <source>
        <dbReference type="ARBA" id="ARBA00002151"/>
    </source>
</evidence>
<proteinExistence type="inferred from homology"/>
<keyword evidence="8 14" id="KW-0862">Zinc</keyword>
<feature type="domain" description="CMP/dCMP-type deaminase" evidence="15">
    <location>
        <begin position="7"/>
        <end position="119"/>
    </location>
</feature>
<dbReference type="InterPro" id="IPR050765">
    <property type="entry name" value="Riboflavin_Biosynth_HTPR"/>
</dbReference>
<dbReference type="InterPro" id="IPR002125">
    <property type="entry name" value="CMP_dCMP_dom"/>
</dbReference>
<dbReference type="InterPro" id="IPR024072">
    <property type="entry name" value="DHFR-like_dom_sf"/>
</dbReference>
<keyword evidence="9 14" id="KW-0521">NADP</keyword>
<dbReference type="PROSITE" id="PS00903">
    <property type="entry name" value="CYT_DCMP_DEAMINASES_1"/>
    <property type="match status" value="1"/>
</dbReference>
<evidence type="ECO:0000313" key="17">
    <source>
        <dbReference type="Proteomes" id="UP001500842"/>
    </source>
</evidence>
<evidence type="ECO:0000256" key="3">
    <source>
        <dbReference type="ARBA" id="ARBA00004910"/>
    </source>
</evidence>
<keyword evidence="6 14" id="KW-0686">Riboflavin biosynthesis</keyword>
<evidence type="ECO:0000256" key="8">
    <source>
        <dbReference type="ARBA" id="ARBA00022833"/>
    </source>
</evidence>
<keyword evidence="17" id="KW-1185">Reference proteome</keyword>
<evidence type="ECO:0000259" key="15">
    <source>
        <dbReference type="PROSITE" id="PS51747"/>
    </source>
</evidence>
<keyword evidence="14" id="KW-0378">Hydrolase</keyword>
<dbReference type="Gene3D" id="3.40.430.10">
    <property type="entry name" value="Dihydrofolate Reductase, subunit A"/>
    <property type="match status" value="1"/>
</dbReference>
<evidence type="ECO:0000256" key="12">
    <source>
        <dbReference type="ARBA" id="ARBA00049861"/>
    </source>
</evidence>
<organism evidence="16 17">
    <name type="scientific">Nocardioides humi</name>
    <dbReference type="NCBI Taxonomy" id="449461"/>
    <lineage>
        <taxon>Bacteria</taxon>
        <taxon>Bacillati</taxon>
        <taxon>Actinomycetota</taxon>
        <taxon>Actinomycetes</taxon>
        <taxon>Propionibacteriales</taxon>
        <taxon>Nocardioidaceae</taxon>
        <taxon>Nocardioides</taxon>
    </lineage>
</organism>
<dbReference type="EC" id="1.1.1.193" evidence="14"/>
<dbReference type="PIRSF" id="PIRSF006769">
    <property type="entry name" value="RibD"/>
    <property type="match status" value="1"/>
</dbReference>
<evidence type="ECO:0000256" key="4">
    <source>
        <dbReference type="ARBA" id="ARBA00005259"/>
    </source>
</evidence>
<keyword evidence="10 14" id="KW-0560">Oxidoreductase</keyword>
<evidence type="ECO:0000313" key="16">
    <source>
        <dbReference type="EMBL" id="GAA1541692.1"/>
    </source>
</evidence>
<comment type="catalytic activity">
    <reaction evidence="12 14">
        <text>5-amino-6-(5-phospho-D-ribitylamino)uracil + NADP(+) = 5-amino-6-(5-phospho-D-ribosylamino)uracil + NADPH + H(+)</text>
        <dbReference type="Rhea" id="RHEA:17845"/>
        <dbReference type="ChEBI" id="CHEBI:15378"/>
        <dbReference type="ChEBI" id="CHEBI:57783"/>
        <dbReference type="ChEBI" id="CHEBI:58349"/>
        <dbReference type="ChEBI" id="CHEBI:58421"/>
        <dbReference type="ChEBI" id="CHEBI:58453"/>
        <dbReference type="EC" id="1.1.1.193"/>
    </reaction>
</comment>
<dbReference type="InterPro" id="IPR002734">
    <property type="entry name" value="RibDG_C"/>
</dbReference>
<name>A0ABN2BM55_9ACTN</name>